<reference evidence="1 2" key="1">
    <citation type="submission" date="2019-12" db="EMBL/GenBank/DDBJ databases">
        <title>Nesterenkonia muleiensis sp. nov., a novel actinobacterium isolated from sap of Populus euphratica.</title>
        <authorList>
            <person name="Wang R."/>
        </authorList>
    </citation>
    <scope>NUCLEOTIDE SEQUENCE [LARGE SCALE GENOMIC DNA]</scope>
    <source>
        <strain evidence="1 2">F10</strain>
    </source>
</reference>
<dbReference type="EMBL" id="WRPM01000070">
    <property type="protein sequence ID" value="MVT26664.1"/>
    <property type="molecule type" value="Genomic_DNA"/>
</dbReference>
<protein>
    <submittedName>
        <fullName evidence="1">Uncharacterized protein</fullName>
    </submittedName>
</protein>
<dbReference type="AlphaFoldDB" id="A0A7K1UJT6"/>
<evidence type="ECO:0000313" key="2">
    <source>
        <dbReference type="Proteomes" id="UP000460157"/>
    </source>
</evidence>
<dbReference type="Proteomes" id="UP000460157">
    <property type="component" value="Unassembled WGS sequence"/>
</dbReference>
<comment type="caution">
    <text evidence="1">The sequence shown here is derived from an EMBL/GenBank/DDBJ whole genome shotgun (WGS) entry which is preliminary data.</text>
</comment>
<sequence length="99" mass="10903">MPETVRSLVFDLVESLVESSANPAPLLTVLSLLVSASLARTFHACDPLTFGRERDVVAESFASIEPGERWKVLGFILGHRVKPPHHRIEAVFGPSQHQC</sequence>
<name>A0A7K1UJT6_9MICC</name>
<organism evidence="1 2">
    <name type="scientific">Nesterenkonia alkaliphila</name>
    <dbReference type="NCBI Taxonomy" id="1463631"/>
    <lineage>
        <taxon>Bacteria</taxon>
        <taxon>Bacillati</taxon>
        <taxon>Actinomycetota</taxon>
        <taxon>Actinomycetes</taxon>
        <taxon>Micrococcales</taxon>
        <taxon>Micrococcaceae</taxon>
        <taxon>Nesterenkonia</taxon>
    </lineage>
</organism>
<gene>
    <name evidence="1" type="ORF">GNZ21_09890</name>
</gene>
<accession>A0A7K1UJT6</accession>
<evidence type="ECO:0000313" key="1">
    <source>
        <dbReference type="EMBL" id="MVT26664.1"/>
    </source>
</evidence>
<proteinExistence type="predicted"/>
<dbReference type="RefSeq" id="WP_157323843.1">
    <property type="nucleotide sequence ID" value="NZ_BMFX01000002.1"/>
</dbReference>
<keyword evidence="2" id="KW-1185">Reference proteome</keyword>